<dbReference type="RefSeq" id="WP_054539462.1">
    <property type="nucleotide sequence ID" value="NZ_JACIEQ010000016.1"/>
</dbReference>
<accession>A0A840CLE0</accession>
<keyword evidence="5" id="KW-1185">Reference proteome</keyword>
<dbReference type="InterPro" id="IPR017871">
    <property type="entry name" value="ABC_transporter-like_CS"/>
</dbReference>
<dbReference type="SMART" id="SM00382">
    <property type="entry name" value="AAA"/>
    <property type="match status" value="1"/>
</dbReference>
<reference evidence="4" key="1">
    <citation type="submission" date="2020-08" db="EMBL/GenBank/DDBJ databases">
        <title>Genomic Encyclopedia of Type Strains, Phase IV (KMG-IV): sequencing the most valuable type-strain genomes for metagenomic binning, comparative biology and taxonomic classification.</title>
        <authorList>
            <person name="Goeker M."/>
        </authorList>
    </citation>
    <scope>NUCLEOTIDE SEQUENCE [LARGE SCALE GENOMIC DNA]</scope>
    <source>
        <strain evidence="4">DSM 105040</strain>
    </source>
</reference>
<dbReference type="AlphaFoldDB" id="A0A840CLE0"/>
<evidence type="ECO:0000259" key="3">
    <source>
        <dbReference type="PROSITE" id="PS50893"/>
    </source>
</evidence>
<keyword evidence="1" id="KW-0547">Nucleotide-binding</keyword>
<dbReference type="InterPro" id="IPR003439">
    <property type="entry name" value="ABC_transporter-like_ATP-bd"/>
</dbReference>
<gene>
    <name evidence="4" type="ORF">GGR17_003819</name>
</gene>
<evidence type="ECO:0000313" key="4">
    <source>
        <dbReference type="EMBL" id="MBB4023979.1"/>
    </source>
</evidence>
<evidence type="ECO:0000256" key="2">
    <source>
        <dbReference type="ARBA" id="ARBA00022840"/>
    </source>
</evidence>
<dbReference type="InterPro" id="IPR027417">
    <property type="entry name" value="P-loop_NTPase"/>
</dbReference>
<comment type="caution">
    <text evidence="4">The sequence shown here is derived from an EMBL/GenBank/DDBJ whole genome shotgun (WGS) entry which is preliminary data.</text>
</comment>
<keyword evidence="2" id="KW-0067">ATP-binding</keyword>
<dbReference type="GO" id="GO:0005524">
    <property type="term" value="F:ATP binding"/>
    <property type="evidence" value="ECO:0007669"/>
    <property type="project" value="UniProtKB-KW"/>
</dbReference>
<keyword evidence="4" id="KW-0813">Transport</keyword>
<feature type="domain" description="ABC transporter" evidence="3">
    <location>
        <begin position="22"/>
        <end position="263"/>
    </location>
</feature>
<evidence type="ECO:0000256" key="1">
    <source>
        <dbReference type="ARBA" id="ARBA00022741"/>
    </source>
</evidence>
<dbReference type="SUPFAM" id="SSF52540">
    <property type="entry name" value="P-loop containing nucleoside triphosphate hydrolases"/>
    <property type="match status" value="1"/>
</dbReference>
<sequence length="264" mass="28746">MTLAQIAPTTNVTAKLPHQPLLSARGIEKNYGGNRALKGVSLDIFPNEVVALVGDNGAGKSTFVKILSGAETHDGGSILVDGQKVQMSTPNDAHENGIATLYQDLGLVDCFNVPQNVFLGRELTGRLGGAIPFLRHTEMRRRTADLLKELDIRLPDLARPVSTMSGGQRQAVAISRLLLGDVRLIIMDEPMAALGVDEGQKVLDLIARLSRKHISFFIISHNMEHVMTIADRIAVFKNGNLVGVVRREDTTREEITSMIVHGRT</sequence>
<name>A0A840CLE0_9RHOB</name>
<dbReference type="CDD" id="cd03216">
    <property type="entry name" value="ABC_Carb_Monos_I"/>
    <property type="match status" value="1"/>
</dbReference>
<protein>
    <submittedName>
        <fullName evidence="4">ABC-type sugar transport system ATPase subunit</fullName>
    </submittedName>
</protein>
<dbReference type="GO" id="GO:0016887">
    <property type="term" value="F:ATP hydrolysis activity"/>
    <property type="evidence" value="ECO:0007669"/>
    <property type="project" value="InterPro"/>
</dbReference>
<evidence type="ECO:0000313" key="5">
    <source>
        <dbReference type="Proteomes" id="UP000585681"/>
    </source>
</evidence>
<proteinExistence type="predicted"/>
<dbReference type="PANTHER" id="PTHR43790">
    <property type="entry name" value="CARBOHYDRATE TRANSPORT ATP-BINDING PROTEIN MG119-RELATED"/>
    <property type="match status" value="1"/>
</dbReference>
<dbReference type="Proteomes" id="UP000585681">
    <property type="component" value="Unassembled WGS sequence"/>
</dbReference>
<dbReference type="PROSITE" id="PS50893">
    <property type="entry name" value="ABC_TRANSPORTER_2"/>
    <property type="match status" value="1"/>
</dbReference>
<dbReference type="EMBL" id="JACIEQ010000016">
    <property type="protein sequence ID" value="MBB4023979.1"/>
    <property type="molecule type" value="Genomic_DNA"/>
</dbReference>
<dbReference type="PANTHER" id="PTHR43790:SF8">
    <property type="entry name" value="SUGAR ABC TRANSPORTER ATP-BINDING PROTEIN"/>
    <property type="match status" value="1"/>
</dbReference>
<keyword evidence="4" id="KW-0762">Sugar transport</keyword>
<dbReference type="InterPro" id="IPR050107">
    <property type="entry name" value="ABC_carbohydrate_import_ATPase"/>
</dbReference>
<dbReference type="PROSITE" id="PS00211">
    <property type="entry name" value="ABC_TRANSPORTER_1"/>
    <property type="match status" value="1"/>
</dbReference>
<organism evidence="4 5">
    <name type="scientific">Actibacterium naphthalenivorans</name>
    <dbReference type="NCBI Taxonomy" id="1614693"/>
    <lineage>
        <taxon>Bacteria</taxon>
        <taxon>Pseudomonadati</taxon>
        <taxon>Pseudomonadota</taxon>
        <taxon>Alphaproteobacteria</taxon>
        <taxon>Rhodobacterales</taxon>
        <taxon>Roseobacteraceae</taxon>
        <taxon>Actibacterium</taxon>
    </lineage>
</organism>
<dbReference type="Gene3D" id="3.40.50.300">
    <property type="entry name" value="P-loop containing nucleotide triphosphate hydrolases"/>
    <property type="match status" value="1"/>
</dbReference>
<dbReference type="InterPro" id="IPR003593">
    <property type="entry name" value="AAA+_ATPase"/>
</dbReference>
<dbReference type="Pfam" id="PF00005">
    <property type="entry name" value="ABC_tran"/>
    <property type="match status" value="1"/>
</dbReference>